<sequence>MTSRRRLGAALARAETEIALSTLLRHLPGLELAVPADQIGWRPGLQRALAALPVRVRPS</sequence>
<dbReference type="EMBL" id="JBHSBI010000055">
    <property type="protein sequence ID" value="MFC4016043.1"/>
    <property type="molecule type" value="Genomic_DNA"/>
</dbReference>
<dbReference type="InterPro" id="IPR036396">
    <property type="entry name" value="Cyt_P450_sf"/>
</dbReference>
<name>A0ABV8GTH0_9ACTN</name>
<protein>
    <submittedName>
        <fullName evidence="1">Uncharacterized protein</fullName>
    </submittedName>
</protein>
<reference evidence="2" key="1">
    <citation type="journal article" date="2019" name="Int. J. Syst. Evol. Microbiol.">
        <title>The Global Catalogue of Microorganisms (GCM) 10K type strain sequencing project: providing services to taxonomists for standard genome sequencing and annotation.</title>
        <authorList>
            <consortium name="The Broad Institute Genomics Platform"/>
            <consortium name="The Broad Institute Genome Sequencing Center for Infectious Disease"/>
            <person name="Wu L."/>
            <person name="Ma J."/>
        </authorList>
    </citation>
    <scope>NUCLEOTIDE SEQUENCE [LARGE SCALE GENOMIC DNA]</scope>
    <source>
        <strain evidence="2">TBRC 1276</strain>
    </source>
</reference>
<comment type="caution">
    <text evidence="1">The sequence shown here is derived from an EMBL/GenBank/DDBJ whole genome shotgun (WGS) entry which is preliminary data.</text>
</comment>
<gene>
    <name evidence="1" type="ORF">ACFOY2_53150</name>
</gene>
<dbReference type="Proteomes" id="UP001595851">
    <property type="component" value="Unassembled WGS sequence"/>
</dbReference>
<dbReference type="RefSeq" id="WP_379535839.1">
    <property type="nucleotide sequence ID" value="NZ_JBHSBI010000055.1"/>
</dbReference>
<evidence type="ECO:0000313" key="2">
    <source>
        <dbReference type="Proteomes" id="UP001595851"/>
    </source>
</evidence>
<evidence type="ECO:0000313" key="1">
    <source>
        <dbReference type="EMBL" id="MFC4016043.1"/>
    </source>
</evidence>
<organism evidence="1 2">
    <name type="scientific">Nonomuraea purpurea</name>
    <dbReference type="NCBI Taxonomy" id="1849276"/>
    <lineage>
        <taxon>Bacteria</taxon>
        <taxon>Bacillati</taxon>
        <taxon>Actinomycetota</taxon>
        <taxon>Actinomycetes</taxon>
        <taxon>Streptosporangiales</taxon>
        <taxon>Streptosporangiaceae</taxon>
        <taxon>Nonomuraea</taxon>
    </lineage>
</organism>
<proteinExistence type="predicted"/>
<keyword evidence="2" id="KW-1185">Reference proteome</keyword>
<dbReference type="Gene3D" id="1.10.630.10">
    <property type="entry name" value="Cytochrome P450"/>
    <property type="match status" value="1"/>
</dbReference>
<accession>A0ABV8GTH0</accession>
<dbReference type="SUPFAM" id="SSF48264">
    <property type="entry name" value="Cytochrome P450"/>
    <property type="match status" value="1"/>
</dbReference>